<dbReference type="PANTHER" id="PTHR15398">
    <property type="entry name" value="BROMODOMAIN-CONTAINING PROTEIN 8"/>
    <property type="match status" value="1"/>
</dbReference>
<feature type="compositionally biased region" description="Basic and acidic residues" evidence="4">
    <location>
        <begin position="909"/>
        <end position="924"/>
    </location>
</feature>
<dbReference type="PANTHER" id="PTHR15398:SF13">
    <property type="entry name" value="BROMODOMAIN-CONTAINING PROTEIN 8"/>
    <property type="match status" value="1"/>
</dbReference>
<reference evidence="7" key="1">
    <citation type="submission" date="2025-08" db="UniProtKB">
        <authorList>
            <consortium name="RefSeq"/>
        </authorList>
    </citation>
    <scope>IDENTIFICATION</scope>
</reference>
<dbReference type="InterPro" id="IPR001487">
    <property type="entry name" value="Bromodomain"/>
</dbReference>
<feature type="compositionally biased region" description="Basic and acidic residues" evidence="4">
    <location>
        <begin position="610"/>
        <end position="622"/>
    </location>
</feature>
<feature type="region of interest" description="Disordered" evidence="4">
    <location>
        <begin position="1115"/>
        <end position="1134"/>
    </location>
</feature>
<gene>
    <name evidence="7" type="primary">BRD8</name>
</gene>
<sequence>MATGTGKHKLLSTGPTEPWSIREKLCLASSVMRSGDQNWVSVSRAIKPFAEPGRPPDWFSQKHCASQYSELLETTETPKRKRGEKGEVVETVEDVIVRKLTAERVEELKKVIKETQEKYRRLKRDAELIQAGHMDNRLDELCNDIAMKKKLEEEEAEVKRKATDAAYQARQAVKTPPRRLPTVMVRSPIDSASPGGDYPLGDLTTTTMEEATSGVTPGTLPSTPVTSFPGIPDTLPPGSAPLEAPMTPVTDDSPQKKMLGQKATPPPSPLLSELLKKGSLLPTSPRLVNESEMAVASGHLNSTGVLLEVGGVLPMIHGGEMQQTPNTVAASPAASGAPTLSRLLEAGPTQFTTPLASFTTVASEPPVKLVPPPIESVSQATIVMMPALPAPSSAPAVSTPESVAPVSQPDTCVPMEAVGDPHTVTVSMDSNEISMIINSIKEECFRSGVAEASGGSKAPSIDGKEDLDLAEKMDIAVSYTGEELDFETVGDIIAIIEDKVDDHPEVLDVAAVEAALSFCEENDDPQSLPGPWEHSIQQEREKAVPLPAPEMTVKQERLDFEETENKGIHELVDIREPSVEIKMEPAEPEQNISGAEIIAGVVPASSMEPPELRSQDLDEEPRSTATGEITEADVSSRKGDETPLTTVKTEASPESMLSPSHGSNPIEDTLEAETQHKFEMSDSLKEESGTIFGSQIKHTVSKDAPGEDEEEDGVSEAASLEEPKEEDQGEGYLSEMDNEPPVSESDDGFSIHNATLQSHTLADSIPSSPASSQFSVCSEDQEAIQAQKIWKKAIMLVWRAAANHRYANVFLQPVTDDIAPGYHSIVQRPMDLSTIKKNIENGLIRSTAEFQRDIMLMFQNAVMYNSSDHDVYHMAVEMQRDVLEQIQQFLATQLIMQTSESGISAKSLRGRDSTRKQDASEKDSVPMGSPAFLLSLFMGHEWVWLDSEQDYPNDSELSNDCRSLFSSWDSSLDLDVGSWRETEEPGAEELEESSPGRESSELLVGDGGSEESQEEAEQVSQQNLLHFFSEVAYLMEPLCISSKESSEGCCPPSGTTQQETREIEVIEGEEEPCREPEELSAKVDLLVAEKSSLEENGMPEVAPAPSDIWVLQEQPTGSEEGEVQQESKEEDQGEGYVSVMEDQCSSGECDDGFHIQETPLVNILFSHATSSKLSDLSHSDPVQDHLLFKKTLLPVWKMIASHRFSSPFLKPVSERQAPGYKDVVKRPMDLTSLKRNLSKGRIRTMAQFQRDLMLMFQNAVMYNDSDHHVYHMAVEMQREVLEQIQVLSIWLDKRRDLTSLE</sequence>
<feature type="domain" description="Bromo" evidence="5">
    <location>
        <begin position="1200"/>
        <end position="1270"/>
    </location>
</feature>
<evidence type="ECO:0000256" key="1">
    <source>
        <dbReference type="ARBA" id="ARBA00023117"/>
    </source>
</evidence>
<evidence type="ECO:0000313" key="7">
    <source>
        <dbReference type="RefSeq" id="XP_072813040.1"/>
    </source>
</evidence>
<feature type="region of interest" description="Disordered" evidence="4">
    <location>
        <begin position="211"/>
        <end position="267"/>
    </location>
</feature>
<dbReference type="SMART" id="SM00297">
    <property type="entry name" value="BROMO"/>
    <property type="match status" value="2"/>
</dbReference>
<dbReference type="Gene3D" id="1.20.920.10">
    <property type="entry name" value="Bromodomain-like"/>
    <property type="match status" value="2"/>
</dbReference>
<feature type="compositionally biased region" description="Polar residues" evidence="4">
    <location>
        <begin position="211"/>
        <end position="226"/>
    </location>
</feature>
<evidence type="ECO:0000256" key="4">
    <source>
        <dbReference type="SAM" id="MobiDB-lite"/>
    </source>
</evidence>
<name>A0ABM5CWL1_VICPA</name>
<evidence type="ECO:0000256" key="2">
    <source>
        <dbReference type="PROSITE-ProRule" id="PRU00035"/>
    </source>
</evidence>
<feature type="coiled-coil region" evidence="3">
    <location>
        <begin position="98"/>
        <end position="168"/>
    </location>
</feature>
<dbReference type="PROSITE" id="PS50014">
    <property type="entry name" value="BROMODOMAIN_2"/>
    <property type="match status" value="2"/>
</dbReference>
<keyword evidence="6" id="KW-1185">Reference proteome</keyword>
<dbReference type="CDD" id="cd05507">
    <property type="entry name" value="Bromo_brd8_like"/>
    <property type="match status" value="2"/>
</dbReference>
<evidence type="ECO:0000259" key="5">
    <source>
        <dbReference type="PROSITE" id="PS50014"/>
    </source>
</evidence>
<keyword evidence="3" id="KW-0175">Coiled coil</keyword>
<dbReference type="SUPFAM" id="SSF47370">
    <property type="entry name" value="Bromodomain"/>
    <property type="match status" value="2"/>
</dbReference>
<feature type="region of interest" description="Disordered" evidence="4">
    <location>
        <begin position="979"/>
        <end position="1021"/>
    </location>
</feature>
<dbReference type="Pfam" id="PF00439">
    <property type="entry name" value="Bromodomain"/>
    <property type="match status" value="2"/>
</dbReference>
<feature type="region of interest" description="Disordered" evidence="4">
    <location>
        <begin position="607"/>
        <end position="750"/>
    </location>
</feature>
<dbReference type="InterPro" id="IPR037966">
    <property type="entry name" value="Brd8_Bromo_dom"/>
</dbReference>
<feature type="compositionally biased region" description="Basic and acidic residues" evidence="4">
    <location>
        <begin position="673"/>
        <end position="688"/>
    </location>
</feature>
<feature type="region of interest" description="Disordered" evidence="4">
    <location>
        <begin position="905"/>
        <end position="926"/>
    </location>
</feature>
<feature type="domain" description="Bromo" evidence="5">
    <location>
        <begin position="802"/>
        <end position="872"/>
    </location>
</feature>
<keyword evidence="1 2" id="KW-0103">Bromodomain</keyword>
<feature type="compositionally biased region" description="Acidic residues" evidence="4">
    <location>
        <begin position="1119"/>
        <end position="1133"/>
    </location>
</feature>
<feature type="compositionally biased region" description="Acidic residues" evidence="4">
    <location>
        <begin position="1008"/>
        <end position="1017"/>
    </location>
</feature>
<accession>A0ABM5CWL1</accession>
<evidence type="ECO:0000313" key="6">
    <source>
        <dbReference type="Proteomes" id="UP001652581"/>
    </source>
</evidence>
<evidence type="ECO:0000256" key="3">
    <source>
        <dbReference type="SAM" id="Coils"/>
    </source>
</evidence>
<organism evidence="6 7">
    <name type="scientific">Vicugna pacos</name>
    <name type="common">Alpaca</name>
    <name type="synonym">Lama pacos</name>
    <dbReference type="NCBI Taxonomy" id="30538"/>
    <lineage>
        <taxon>Eukaryota</taxon>
        <taxon>Metazoa</taxon>
        <taxon>Chordata</taxon>
        <taxon>Craniata</taxon>
        <taxon>Vertebrata</taxon>
        <taxon>Euteleostomi</taxon>
        <taxon>Mammalia</taxon>
        <taxon>Eutheria</taxon>
        <taxon>Laurasiatheria</taxon>
        <taxon>Artiodactyla</taxon>
        <taxon>Tylopoda</taxon>
        <taxon>Camelidae</taxon>
        <taxon>Vicugna</taxon>
    </lineage>
</organism>
<dbReference type="GeneID" id="102535331"/>
<dbReference type="PRINTS" id="PR00503">
    <property type="entry name" value="BROMODOMAIN"/>
</dbReference>
<protein>
    <submittedName>
        <fullName evidence="7">Bromodomain-containing protein 8 isoform X1</fullName>
    </submittedName>
</protein>
<proteinExistence type="predicted"/>
<dbReference type="InterPro" id="IPR036427">
    <property type="entry name" value="Bromodomain-like_sf"/>
</dbReference>
<dbReference type="Proteomes" id="UP001652581">
    <property type="component" value="Chromosome 3"/>
</dbReference>
<dbReference type="RefSeq" id="XP_072813040.1">
    <property type="nucleotide sequence ID" value="XM_072956939.1"/>
</dbReference>